<dbReference type="PROSITE" id="PS50966">
    <property type="entry name" value="ZF_SWIM"/>
    <property type="match status" value="1"/>
</dbReference>
<organism evidence="7">
    <name type="scientific">Aegilops tauschii</name>
    <name type="common">Tausch's goatgrass</name>
    <name type="synonym">Aegilops squarrosa</name>
    <dbReference type="NCBI Taxonomy" id="37682"/>
    <lineage>
        <taxon>Eukaryota</taxon>
        <taxon>Viridiplantae</taxon>
        <taxon>Streptophyta</taxon>
        <taxon>Embryophyta</taxon>
        <taxon>Tracheophyta</taxon>
        <taxon>Spermatophyta</taxon>
        <taxon>Magnoliopsida</taxon>
        <taxon>Liliopsida</taxon>
        <taxon>Poales</taxon>
        <taxon>Poaceae</taxon>
        <taxon>BOP clade</taxon>
        <taxon>Pooideae</taxon>
        <taxon>Triticodae</taxon>
        <taxon>Triticeae</taxon>
        <taxon>Triticinae</taxon>
        <taxon>Aegilops</taxon>
    </lineage>
</organism>
<evidence type="ECO:0000313" key="7">
    <source>
        <dbReference type="EnsemblPlants" id="EMT22649"/>
    </source>
</evidence>
<evidence type="ECO:0000256" key="4">
    <source>
        <dbReference type="ARBA" id="ARBA00022833"/>
    </source>
</evidence>
<evidence type="ECO:0000256" key="1">
    <source>
        <dbReference type="ARBA" id="ARBA00005889"/>
    </source>
</evidence>
<evidence type="ECO:0000256" key="3">
    <source>
        <dbReference type="ARBA" id="ARBA00022771"/>
    </source>
</evidence>
<dbReference type="GO" id="GO:0005634">
    <property type="term" value="C:nucleus"/>
    <property type="evidence" value="ECO:0007669"/>
    <property type="project" value="UniProtKB-SubCell"/>
</dbReference>
<dbReference type="EnsemblPlants" id="EMT22649">
    <property type="protein sequence ID" value="EMT22649"/>
    <property type="gene ID" value="F775_01540"/>
</dbReference>
<keyword evidence="4 5" id="KW-0862">Zinc</keyword>
<reference evidence="7" key="1">
    <citation type="submission" date="2015-06" db="UniProtKB">
        <authorList>
            <consortium name="EnsemblPlants"/>
        </authorList>
    </citation>
    <scope>IDENTIFICATION</scope>
</reference>
<comment type="similarity">
    <text evidence="1 5">Belongs to the FHY3/FAR1 family.</text>
</comment>
<keyword evidence="2 5" id="KW-0479">Metal-binding</keyword>
<dbReference type="PANTHER" id="PTHR31669:SF295">
    <property type="entry name" value="PROTEIN FAR1-RELATED SEQUENCE"/>
    <property type="match status" value="1"/>
</dbReference>
<comment type="subcellular location">
    <subcellularLocation>
        <location evidence="5">Nucleus</location>
    </subcellularLocation>
</comment>
<dbReference type="Pfam" id="PF04434">
    <property type="entry name" value="SWIM"/>
    <property type="match status" value="1"/>
</dbReference>
<evidence type="ECO:0000256" key="2">
    <source>
        <dbReference type="ARBA" id="ARBA00022723"/>
    </source>
</evidence>
<dbReference type="InterPro" id="IPR031052">
    <property type="entry name" value="FHY3/FAR1"/>
</dbReference>
<accession>M8BL17</accession>
<sequence>MLHAPCDGLLLLSLSNGRFSICNPATRQCASLRDLPTGGYIKIMALYLHRKSGEYHGGLAEVHHGSFGLVWFRILANYGVNPKVYTVRVAPKDQTYMCTCNMFEMCGLICPHIIRVMVHLNVQTIPATYMLPRWSKRATDLAPEPGDGHRAMHFGVPTTNTLKFNSLCRKFGKLASDACFNDEAYSFVSGLIDQGSVGVAAIKARATDGVAGDEEAQGHAENAQVSGGPSTVIIGLHTKRTHMFTGGINSLHTNALPGWCYRPLRSFVQHGRFDCLQLLRHLRSVVTIWVLEDWAFKYHVKFPAEILFCSSIAYTRHCVFSHEGDVLVYSICDCRMFHCDCDGKLLEEFQREYNSQRLKIVGHKFKESLVEYELFSRRGAACVEQPSFFKSL</sequence>
<dbReference type="PANTHER" id="PTHR31669">
    <property type="entry name" value="PROTEIN FAR1-RELATED SEQUENCE 10-RELATED"/>
    <property type="match status" value="1"/>
</dbReference>
<proteinExistence type="inferred from homology"/>
<dbReference type="ExpressionAtlas" id="M8BL17">
    <property type="expression patterns" value="baseline"/>
</dbReference>
<protein>
    <recommendedName>
        <fullName evidence="5">Protein FAR1-RELATED SEQUENCE</fullName>
    </recommendedName>
</protein>
<dbReference type="AlphaFoldDB" id="M8BL17"/>
<evidence type="ECO:0000256" key="5">
    <source>
        <dbReference type="RuleBase" id="RU367018"/>
    </source>
</evidence>
<dbReference type="SMART" id="SM00575">
    <property type="entry name" value="ZnF_PMZ"/>
    <property type="match status" value="1"/>
</dbReference>
<keyword evidence="3 5" id="KW-0863">Zinc-finger</keyword>
<dbReference type="GO" id="GO:0006355">
    <property type="term" value="P:regulation of DNA-templated transcription"/>
    <property type="evidence" value="ECO:0007669"/>
    <property type="project" value="UniProtKB-UniRule"/>
</dbReference>
<comment type="function">
    <text evidence="5">Putative transcription activator involved in regulating light control of development.</text>
</comment>
<dbReference type="InterPro" id="IPR006564">
    <property type="entry name" value="Znf_PMZ"/>
</dbReference>
<evidence type="ECO:0000259" key="6">
    <source>
        <dbReference type="PROSITE" id="PS50966"/>
    </source>
</evidence>
<feature type="domain" description="SWIM-type" evidence="6">
    <location>
        <begin position="85"/>
        <end position="121"/>
    </location>
</feature>
<name>M8BL17_AEGTA</name>
<dbReference type="GO" id="GO:0008270">
    <property type="term" value="F:zinc ion binding"/>
    <property type="evidence" value="ECO:0007669"/>
    <property type="project" value="UniProtKB-UniRule"/>
</dbReference>
<dbReference type="InterPro" id="IPR007527">
    <property type="entry name" value="Znf_SWIM"/>
</dbReference>
<keyword evidence="5" id="KW-0539">Nucleus</keyword>